<dbReference type="OrthoDB" id="3687641at2759"/>
<dbReference type="EMBL" id="CP042185">
    <property type="protein sequence ID" value="QDS68410.1"/>
    <property type="molecule type" value="Genomic_DNA"/>
</dbReference>
<evidence type="ECO:0000256" key="5">
    <source>
        <dbReference type="SAM" id="Phobius"/>
    </source>
</evidence>
<keyword evidence="7" id="KW-1185">Reference proteome</keyword>
<comment type="similarity">
    <text evidence="3">Belongs to the ustYa family.</text>
</comment>
<comment type="pathway">
    <text evidence="1">Mycotoxin biosynthesis.</text>
</comment>
<keyword evidence="5" id="KW-0812">Transmembrane</keyword>
<dbReference type="AlphaFoldDB" id="A0A517KYF9"/>
<proteinExistence type="inferred from homology"/>
<name>A0A517KYF9_9PEZI</name>
<dbReference type="InterPro" id="IPR021765">
    <property type="entry name" value="UstYa-like"/>
</dbReference>
<dbReference type="PANTHER" id="PTHR33365">
    <property type="entry name" value="YALI0B05434P"/>
    <property type="match status" value="1"/>
</dbReference>
<accession>A0A517KYF9</accession>
<dbReference type="Pfam" id="PF11807">
    <property type="entry name" value="UstYa"/>
    <property type="match status" value="1"/>
</dbReference>
<feature type="compositionally biased region" description="Polar residues" evidence="4">
    <location>
        <begin position="126"/>
        <end position="146"/>
    </location>
</feature>
<dbReference type="STRING" id="50376.A0A517KYF9"/>
<dbReference type="GO" id="GO:0016491">
    <property type="term" value="F:oxidoreductase activity"/>
    <property type="evidence" value="ECO:0007669"/>
    <property type="project" value="UniProtKB-KW"/>
</dbReference>
<dbReference type="PANTHER" id="PTHR33365:SF11">
    <property type="entry name" value="TAT PATHWAY SIGNAL SEQUENCE"/>
    <property type="match status" value="1"/>
</dbReference>
<evidence type="ECO:0000256" key="1">
    <source>
        <dbReference type="ARBA" id="ARBA00004685"/>
    </source>
</evidence>
<evidence type="ECO:0008006" key="8">
    <source>
        <dbReference type="Google" id="ProtNLM"/>
    </source>
</evidence>
<evidence type="ECO:0000256" key="3">
    <source>
        <dbReference type="ARBA" id="ARBA00035112"/>
    </source>
</evidence>
<evidence type="ECO:0000256" key="2">
    <source>
        <dbReference type="ARBA" id="ARBA00023002"/>
    </source>
</evidence>
<gene>
    <name evidence="6" type="ORF">FKW77_010777</name>
</gene>
<keyword evidence="5" id="KW-1133">Transmembrane helix</keyword>
<keyword evidence="5" id="KW-0472">Membrane</keyword>
<dbReference type="GO" id="GO:0043386">
    <property type="term" value="P:mycotoxin biosynthetic process"/>
    <property type="evidence" value="ECO:0007669"/>
    <property type="project" value="InterPro"/>
</dbReference>
<evidence type="ECO:0000313" key="7">
    <source>
        <dbReference type="Proteomes" id="UP000316270"/>
    </source>
</evidence>
<keyword evidence="2" id="KW-0560">Oxidoreductase</keyword>
<dbReference type="Proteomes" id="UP000316270">
    <property type="component" value="Chromosome 1"/>
</dbReference>
<feature type="region of interest" description="Disordered" evidence="4">
    <location>
        <begin position="105"/>
        <end position="159"/>
    </location>
</feature>
<evidence type="ECO:0000313" key="6">
    <source>
        <dbReference type="EMBL" id="QDS68410.1"/>
    </source>
</evidence>
<feature type="transmembrane region" description="Helical" evidence="5">
    <location>
        <begin position="62"/>
        <end position="81"/>
    </location>
</feature>
<protein>
    <recommendedName>
        <fullName evidence="8">Oxidase ustYa</fullName>
    </recommendedName>
</protein>
<sequence>MASLLNRVREGGESSNVEYTRVAVAEEERKPLNAAYHDEADNDVQTAAEIFELKRALKRTNLYLKVLIGLLAVTILALLSLQGPSAYKTMKEVKDYPKEAAKATSKEAQKATFKEAPMNASKGAPMSTSKEAPMNTSNEAPKTTFTEAPKPKPLIKTPVPDIPMTKVTFEENKLYSERPNPETDAAWNALLPDGRGFVFIDNWKDYDLPPGEKTEWGMIYSVAVFHQMHCLGQLRRFSWMFLDAITKNNTEEQAAITEMFEKQNHATHLHHCFDYLRQTIACGGDMAMEWPRTEKDGRRFAVDGWGVPHECKNWDHIMEYMDNNHFNMSMNSQIAPLDGAAEAGFPESSETEKKPRR</sequence>
<organism evidence="6 7">
    <name type="scientific">Venturia effusa</name>
    <dbReference type="NCBI Taxonomy" id="50376"/>
    <lineage>
        <taxon>Eukaryota</taxon>
        <taxon>Fungi</taxon>
        <taxon>Dikarya</taxon>
        <taxon>Ascomycota</taxon>
        <taxon>Pezizomycotina</taxon>
        <taxon>Dothideomycetes</taxon>
        <taxon>Pleosporomycetidae</taxon>
        <taxon>Venturiales</taxon>
        <taxon>Venturiaceae</taxon>
        <taxon>Venturia</taxon>
    </lineage>
</organism>
<reference evidence="6 7" key="1">
    <citation type="submission" date="2019-07" db="EMBL/GenBank/DDBJ databases">
        <title>Finished genome of Venturia effusa.</title>
        <authorList>
            <person name="Young C.A."/>
            <person name="Cox M.P."/>
            <person name="Ganley A.R.D."/>
            <person name="David W.J."/>
        </authorList>
    </citation>
    <scope>NUCLEOTIDE SEQUENCE [LARGE SCALE GENOMIC DNA]</scope>
    <source>
        <strain evidence="7">albino</strain>
    </source>
</reference>
<evidence type="ECO:0000256" key="4">
    <source>
        <dbReference type="SAM" id="MobiDB-lite"/>
    </source>
</evidence>